<dbReference type="Gene3D" id="3.40.190.10">
    <property type="entry name" value="Periplasmic binding protein-like II"/>
    <property type="match status" value="1"/>
</dbReference>
<name>A0A2N4U4E9_9BURK</name>
<dbReference type="AlphaFoldDB" id="A0A2N4U4E9"/>
<comment type="caution">
    <text evidence="1">The sequence shown here is derived from an EMBL/GenBank/DDBJ whole genome shotgun (WGS) entry which is preliminary data.</text>
</comment>
<gene>
    <name evidence="1" type="ORF">CR159_11470</name>
</gene>
<dbReference type="Proteomes" id="UP000234190">
    <property type="component" value="Unassembled WGS sequence"/>
</dbReference>
<protein>
    <submittedName>
        <fullName evidence="1">Uncharacterized protein</fullName>
    </submittedName>
</protein>
<evidence type="ECO:0000313" key="1">
    <source>
        <dbReference type="EMBL" id="PLC49894.1"/>
    </source>
</evidence>
<evidence type="ECO:0000313" key="2">
    <source>
        <dbReference type="Proteomes" id="UP000234190"/>
    </source>
</evidence>
<dbReference type="EMBL" id="PDNW01000008">
    <property type="protein sequence ID" value="PLC49894.1"/>
    <property type="molecule type" value="Genomic_DNA"/>
</dbReference>
<reference evidence="1 2" key="1">
    <citation type="submission" date="2017-10" db="EMBL/GenBank/DDBJ databases">
        <title>Two draft genome sequences of Pusillimonas sp. strains isolated from a nitrate- and radionuclide-contaminated groundwater in Russia.</title>
        <authorList>
            <person name="Grouzdev D.S."/>
            <person name="Tourova T.P."/>
            <person name="Goeva M.A."/>
            <person name="Babich T.L."/>
            <person name="Sokolova D.S."/>
            <person name="Abdullin R."/>
            <person name="Poltaraus A.B."/>
            <person name="Toshchakov S.V."/>
            <person name="Nazina T.N."/>
        </authorList>
    </citation>
    <scope>NUCLEOTIDE SEQUENCE [LARGE SCALE GENOMIC DNA]</scope>
    <source>
        <strain evidence="1 2">JR1/69-3-13</strain>
    </source>
</reference>
<accession>A0A2N4U4E9</accession>
<dbReference type="InterPro" id="IPR042100">
    <property type="entry name" value="Bug_dom1"/>
</dbReference>
<organism evidence="1 2">
    <name type="scientific">Pollutimonas subterranea</name>
    <dbReference type="NCBI Taxonomy" id="2045210"/>
    <lineage>
        <taxon>Bacteria</taxon>
        <taxon>Pseudomonadati</taxon>
        <taxon>Pseudomonadota</taxon>
        <taxon>Betaproteobacteria</taxon>
        <taxon>Burkholderiales</taxon>
        <taxon>Alcaligenaceae</taxon>
        <taxon>Pollutimonas</taxon>
    </lineage>
</organism>
<proteinExistence type="predicted"/>
<sequence length="94" mass="10190">MFSTYGSRSARSIRLPGRAFISRSKLVRGRDSNRVVTSLRDLAVTSPERSPFLPDVPAMVAAGVDNCARTEEKLWCALIAPKGLPTDLAGRLST</sequence>
<keyword evidence="2" id="KW-1185">Reference proteome</keyword>
<dbReference type="Gene3D" id="3.40.190.150">
    <property type="entry name" value="Bordetella uptake gene, domain 1"/>
    <property type="match status" value="1"/>
</dbReference>